<dbReference type="Proteomes" id="UP000219440">
    <property type="component" value="Unassembled WGS sequence"/>
</dbReference>
<dbReference type="OrthoDB" id="2077809at2"/>
<evidence type="ECO:0000313" key="3">
    <source>
        <dbReference type="Proteomes" id="UP000219440"/>
    </source>
</evidence>
<dbReference type="Pfam" id="PF14397">
    <property type="entry name" value="ATPgrasp_ST"/>
    <property type="match status" value="1"/>
</dbReference>
<reference evidence="2 3" key="1">
    <citation type="submission" date="2017-09" db="EMBL/GenBank/DDBJ databases">
        <authorList>
            <person name="Ehlers B."/>
            <person name="Leendertz F.H."/>
        </authorList>
    </citation>
    <scope>NUCLEOTIDE SEQUENCE [LARGE SCALE GENOMIC DNA]</scope>
    <source>
        <strain evidence="2 3">CGMCC 1.05381</strain>
    </source>
</reference>
<dbReference type="RefSeq" id="WP_097060875.1">
    <property type="nucleotide sequence ID" value="NZ_BMLC01000001.1"/>
</dbReference>
<dbReference type="SUPFAM" id="SSF56059">
    <property type="entry name" value="Glutathione synthetase ATP-binding domain-like"/>
    <property type="match status" value="1"/>
</dbReference>
<accession>A0A2C8ZP83</accession>
<sequence length="333" mass="37887">MNRIRHYLSRLKSLDVRNFFTVSAAVSGESARPQLFILMDMAYCSVVYQAGYLDYQEFEFWSLTRRERRTWITSGNANSIVIRYNQRAFRNRFADKLTFNPLFDQYLGRSWLNVRESTATELQQFVMTYGTIMAKRVDGMGGAGMSKHHAVDIHDFEKFRMELLAQHQYLVESFITQHPAMASLSPASVNSLRMITFFDGTTVHVMEAVLRIGNGAEVDNYARGGMYTVLDEKTGIASYGAFDKYANTFDLHPLTGTSIIGFQVPLYAQVLDLLDTIARVVPEIQYVGWDVAIGEHNPIIIEGNYNTGVFQMKPSLTGIKTGLLPRFREVIDF</sequence>
<feature type="domain" description="Alpha-L-glutamate ligase-related protein ATP-grasp" evidence="1">
    <location>
        <begin position="83"/>
        <end position="312"/>
    </location>
</feature>
<evidence type="ECO:0000313" key="2">
    <source>
        <dbReference type="EMBL" id="SOE66853.1"/>
    </source>
</evidence>
<keyword evidence="3" id="KW-1185">Reference proteome</keyword>
<dbReference type="AlphaFoldDB" id="A0A2C8ZP83"/>
<organism evidence="2 3">
    <name type="scientific">Salinibacterium xinjiangense</name>
    <dbReference type="NCBI Taxonomy" id="386302"/>
    <lineage>
        <taxon>Bacteria</taxon>
        <taxon>Bacillati</taxon>
        <taxon>Actinomycetota</taxon>
        <taxon>Actinomycetes</taxon>
        <taxon>Micrococcales</taxon>
        <taxon>Microbacteriaceae</taxon>
        <taxon>Salinibacterium</taxon>
    </lineage>
</organism>
<gene>
    <name evidence="2" type="ORF">SAMN06296378_1807</name>
</gene>
<evidence type="ECO:0000259" key="1">
    <source>
        <dbReference type="Pfam" id="PF14397"/>
    </source>
</evidence>
<protein>
    <submittedName>
        <fullName evidence="2">Sugar-transfer associated ATP-grasp</fullName>
    </submittedName>
</protein>
<name>A0A2C8ZP83_9MICO</name>
<dbReference type="EMBL" id="OCST01000003">
    <property type="protein sequence ID" value="SOE66853.1"/>
    <property type="molecule type" value="Genomic_DNA"/>
</dbReference>
<dbReference type="InterPro" id="IPR039523">
    <property type="entry name" value="RimK-rel_E_lig_ATP-grasp"/>
</dbReference>
<proteinExistence type="predicted"/>